<comment type="caution">
    <text evidence="2">The sequence shown here is derived from an EMBL/GenBank/DDBJ whole genome shotgun (WGS) entry which is preliminary data.</text>
</comment>
<dbReference type="Pfam" id="PF05257">
    <property type="entry name" value="CHAP"/>
    <property type="match status" value="1"/>
</dbReference>
<proteinExistence type="predicted"/>
<protein>
    <recommendedName>
        <fullName evidence="1">Peptidase C51 domain-containing protein</fullName>
    </recommendedName>
</protein>
<evidence type="ECO:0000313" key="3">
    <source>
        <dbReference type="Proteomes" id="UP000603904"/>
    </source>
</evidence>
<reference evidence="2 3" key="1">
    <citation type="submission" date="2021-01" db="EMBL/GenBank/DDBJ databases">
        <title>Whole genome shotgun sequence of Microbispora corallina NBRC 16416.</title>
        <authorList>
            <person name="Komaki H."/>
            <person name="Tamura T."/>
        </authorList>
    </citation>
    <scope>NUCLEOTIDE SEQUENCE [LARGE SCALE GENOMIC DNA]</scope>
    <source>
        <strain evidence="2 3">NBRC 16416</strain>
    </source>
</reference>
<dbReference type="RefSeq" id="WP_204061691.1">
    <property type="nucleotide sequence ID" value="NZ_BAAAGP010000030.1"/>
</dbReference>
<keyword evidence="3" id="KW-1185">Reference proteome</keyword>
<name>A0ABQ4GCH0_9ACTN</name>
<sequence>MSGAAALLAAARADLGLRNRPNKITREYASRHGREYLSAPWCDMSVTYWARHSGNAAAVLPFGDRAYTVTHAEDGHRLGRWFAGTVENIRAHAEPGCPIFFDWGGTNARVNIDHIGLVEHVLADGRVQTIEANTGGGEGAVLRRVRSADVIAGFWVPDFSKEDDMPLNDSDIKKVANAVYDRFTHTVDKDVWAAREGILEPGQKIDPRTAFRQIWAYGKDGYARDREILAQLAAQNAAIGELVKALAAQDSAIDADALVARIREEIAQVTIHLDAGPADPASSA</sequence>
<organism evidence="2 3">
    <name type="scientific">Microbispora corallina</name>
    <dbReference type="NCBI Taxonomy" id="83302"/>
    <lineage>
        <taxon>Bacteria</taxon>
        <taxon>Bacillati</taxon>
        <taxon>Actinomycetota</taxon>
        <taxon>Actinomycetes</taxon>
        <taxon>Streptosporangiales</taxon>
        <taxon>Streptosporangiaceae</taxon>
        <taxon>Microbispora</taxon>
    </lineage>
</organism>
<dbReference type="Proteomes" id="UP000603904">
    <property type="component" value="Unassembled WGS sequence"/>
</dbReference>
<dbReference type="EMBL" id="BOOC01000070">
    <property type="protein sequence ID" value="GIH44715.1"/>
    <property type="molecule type" value="Genomic_DNA"/>
</dbReference>
<feature type="domain" description="Peptidase C51" evidence="1">
    <location>
        <begin position="39"/>
        <end position="133"/>
    </location>
</feature>
<evidence type="ECO:0000313" key="2">
    <source>
        <dbReference type="EMBL" id="GIH44715.1"/>
    </source>
</evidence>
<accession>A0ABQ4GCH0</accession>
<evidence type="ECO:0000259" key="1">
    <source>
        <dbReference type="Pfam" id="PF05257"/>
    </source>
</evidence>
<gene>
    <name evidence="2" type="ORF">Mco01_77150</name>
</gene>
<dbReference type="InterPro" id="IPR007921">
    <property type="entry name" value="CHAP_dom"/>
</dbReference>